<organism evidence="3 4">
    <name type="scientific">Niastella caeni</name>
    <dbReference type="NCBI Taxonomy" id="2569763"/>
    <lineage>
        <taxon>Bacteria</taxon>
        <taxon>Pseudomonadati</taxon>
        <taxon>Bacteroidota</taxon>
        <taxon>Chitinophagia</taxon>
        <taxon>Chitinophagales</taxon>
        <taxon>Chitinophagaceae</taxon>
        <taxon>Niastella</taxon>
    </lineage>
</organism>
<dbReference type="SUPFAM" id="SSF89550">
    <property type="entry name" value="PHP domain-like"/>
    <property type="match status" value="1"/>
</dbReference>
<evidence type="ECO:0000313" key="4">
    <source>
        <dbReference type="Proteomes" id="UP000306918"/>
    </source>
</evidence>
<dbReference type="Gene3D" id="3.20.20.140">
    <property type="entry name" value="Metal-dependent hydrolases"/>
    <property type="match status" value="1"/>
</dbReference>
<dbReference type="Gene3D" id="3.40.50.300">
    <property type="entry name" value="P-loop containing nucleotide triphosphate hydrolases"/>
    <property type="match status" value="2"/>
</dbReference>
<name>A0A4S8HG97_9BACT</name>
<keyword evidence="4" id="KW-1185">Reference proteome</keyword>
<sequence>MNNNKSGSEWSIWDLHVHTPASYGGSDYKLLIDNLSKSEASVIGINDYSTLEGYREIIKLGGVPGKVIFPVIELRMHNAIANRKSESAKDGGPKINFHLIFSNDPEWFQTIETWINSIDCYNEAGRSALLGSVSPNERDKVTIDFSNLLKSMKECHKGDDCLENYCLIWLPYDEYGGIDDIDPNDNFFKLHLIKAAHIMGSSSEKQIKFFKWQDPKFRREDYAKFMDAPIPCIKGSDSHEPNYPFGRLKNERSQPIEKFCWIKADKTFNGLKQIVWEPDRVFIGKEPELLIRRKTYPHKFLSKLEIIKDIGAKTNEVWFENFELPLNAGLIAIIGKKGNGKSALADIIGLCANSYVQPADLSFLHKNKFKNQKQNKARDFHATLTWQDGSKSGPISLSAETNNINEEKAKYIPQNYLEKLCVNEEQKEFEEELKQIIFAHIPVNQRLDQRLLDDLIAEKEKSILSGISQALSELTKVNKNISRLELKQKPSYRNQVLQEIANKEREIQHHDNLKPIDQPKPEEDGEKVHANKQILTKIEEQRLSLQRLHEHRRVLNDEIASNNISLNELSAVAQEFEQVEKFINKILEDRRPTLATYGIDITTVFNYQLDIEQITGKIKMINDRNDTINTAIDGKEEFPGINFQIGTLELNITEMKELLDQSQKAYQEYLQSVEDWQSRRRDLIGTSELSGSLAYFQKELKYLDEELIPELDLQYELRLNISQQVFELKKQQLNNYTELYQPVTQFLRQESSFVDEYNIKVSASLVVKGFSDRFLNFINQKSRGTYQGSIEGLEVLSQIIAIHSFNQWEETQLFLIDIAESLMKDKRPGLNSEVRFADEQLKRDIKTEDLYDFIFGLSYIDPQFKLQLGAKDLKELSPGERGAILLIFYLFLDVDNKPLIIDQPEENLDNESIYHYLVHFIKKAKQKRQIILITHNPNLAVVCDAEQIIQMTIDKQKSYVVSYLSGSIENPIIARKVVDILEGTRPAFDNRRLKYTGIPKVLNTK</sequence>
<keyword evidence="1" id="KW-0175">Coiled coil</keyword>
<feature type="domain" description="Rad50/SbcC-type AAA" evidence="2">
    <location>
        <begin position="319"/>
        <end position="508"/>
    </location>
</feature>
<evidence type="ECO:0000313" key="3">
    <source>
        <dbReference type="EMBL" id="THU32544.1"/>
    </source>
</evidence>
<dbReference type="NCBIfam" id="NF045780">
    <property type="entry name" value="TrlF_fam_ATP"/>
    <property type="match status" value="1"/>
</dbReference>
<dbReference type="InterPro" id="IPR016195">
    <property type="entry name" value="Pol/histidinol_Pase-like"/>
</dbReference>
<dbReference type="SUPFAM" id="SSF52540">
    <property type="entry name" value="P-loop containing nucleoside triphosphate hydrolases"/>
    <property type="match status" value="1"/>
</dbReference>
<dbReference type="Pfam" id="PF13476">
    <property type="entry name" value="AAA_23"/>
    <property type="match status" value="1"/>
</dbReference>
<accession>A0A4S8HG97</accession>
<dbReference type="InterPro" id="IPR038729">
    <property type="entry name" value="Rad50/SbcC_AAA"/>
</dbReference>
<dbReference type="InterPro" id="IPR027417">
    <property type="entry name" value="P-loop_NTPase"/>
</dbReference>
<proteinExistence type="predicted"/>
<dbReference type="AlphaFoldDB" id="A0A4S8HG97"/>
<protein>
    <recommendedName>
        <fullName evidence="2">Rad50/SbcC-type AAA domain-containing protein</fullName>
    </recommendedName>
</protein>
<dbReference type="EMBL" id="STFF01000011">
    <property type="protein sequence ID" value="THU32544.1"/>
    <property type="molecule type" value="Genomic_DNA"/>
</dbReference>
<reference evidence="3 4" key="1">
    <citation type="submission" date="2019-04" db="EMBL/GenBank/DDBJ databases">
        <title>Niastella caeni sp. nov., isolated from activated sludge.</title>
        <authorList>
            <person name="Sheng M."/>
        </authorList>
    </citation>
    <scope>NUCLEOTIDE SEQUENCE [LARGE SCALE GENOMIC DNA]</scope>
    <source>
        <strain evidence="3 4">HX-2-15</strain>
    </source>
</reference>
<dbReference type="Proteomes" id="UP000306918">
    <property type="component" value="Unassembled WGS sequence"/>
</dbReference>
<dbReference type="OrthoDB" id="9791620at2"/>
<feature type="coiled-coil region" evidence="1">
    <location>
        <begin position="645"/>
        <end position="679"/>
    </location>
</feature>
<gene>
    <name evidence="3" type="ORF">FAM09_27530</name>
</gene>
<dbReference type="GO" id="GO:0006302">
    <property type="term" value="P:double-strand break repair"/>
    <property type="evidence" value="ECO:0007669"/>
    <property type="project" value="InterPro"/>
</dbReference>
<dbReference type="GO" id="GO:0016887">
    <property type="term" value="F:ATP hydrolysis activity"/>
    <property type="evidence" value="ECO:0007669"/>
    <property type="project" value="InterPro"/>
</dbReference>
<comment type="caution">
    <text evidence="3">The sequence shown here is derived from an EMBL/GenBank/DDBJ whole genome shotgun (WGS) entry which is preliminary data.</text>
</comment>
<dbReference type="InterPro" id="IPR054787">
    <property type="entry name" value="TrlF_ATPase"/>
</dbReference>
<evidence type="ECO:0000259" key="2">
    <source>
        <dbReference type="Pfam" id="PF13476"/>
    </source>
</evidence>
<feature type="coiled-coil region" evidence="1">
    <location>
        <begin position="467"/>
        <end position="513"/>
    </location>
</feature>
<evidence type="ECO:0000256" key="1">
    <source>
        <dbReference type="SAM" id="Coils"/>
    </source>
</evidence>
<dbReference type="RefSeq" id="WP_136580386.1">
    <property type="nucleotide sequence ID" value="NZ_STFF01000011.1"/>
</dbReference>